<dbReference type="InterPro" id="IPR036852">
    <property type="entry name" value="Peptidase_S8/S53_dom_sf"/>
</dbReference>
<dbReference type="GO" id="GO:0008240">
    <property type="term" value="F:tripeptidyl-peptidase activity"/>
    <property type="evidence" value="ECO:0007669"/>
    <property type="project" value="TreeGrafter"/>
</dbReference>
<gene>
    <name evidence="4" type="ORF">VR44_27735</name>
</gene>
<dbReference type="InterPro" id="IPR050819">
    <property type="entry name" value="Tripeptidyl-peptidase_I"/>
</dbReference>
<dbReference type="PATRIC" id="fig|68223.7.peg.1785"/>
<evidence type="ECO:0000256" key="2">
    <source>
        <dbReference type="ARBA" id="ARBA00022801"/>
    </source>
</evidence>
<dbReference type="PROSITE" id="PS00138">
    <property type="entry name" value="SUBTILASE_SER"/>
    <property type="match status" value="1"/>
</dbReference>
<dbReference type="Proteomes" id="UP000033551">
    <property type="component" value="Unassembled WGS sequence"/>
</dbReference>
<dbReference type="EMBL" id="JZWV01000842">
    <property type="protein sequence ID" value="KJY27387.1"/>
    <property type="molecule type" value="Genomic_DNA"/>
</dbReference>
<keyword evidence="5" id="KW-1185">Reference proteome</keyword>
<dbReference type="PANTHER" id="PTHR14218">
    <property type="entry name" value="PROTEASE S8 TRIPEPTIDYL PEPTIDASE I CLN2"/>
    <property type="match status" value="1"/>
</dbReference>
<dbReference type="GO" id="GO:0006508">
    <property type="term" value="P:proteolysis"/>
    <property type="evidence" value="ECO:0007669"/>
    <property type="project" value="UniProtKB-KW"/>
</dbReference>
<evidence type="ECO:0008006" key="6">
    <source>
        <dbReference type="Google" id="ProtNLM"/>
    </source>
</evidence>
<proteinExistence type="predicted"/>
<keyword evidence="3" id="KW-0720">Serine protease</keyword>
<dbReference type="InterPro" id="IPR023828">
    <property type="entry name" value="Peptidase_S8_Ser-AS"/>
</dbReference>
<evidence type="ECO:0000256" key="1">
    <source>
        <dbReference type="ARBA" id="ARBA00022670"/>
    </source>
</evidence>
<keyword evidence="2" id="KW-0378">Hydrolase</keyword>
<evidence type="ECO:0000313" key="5">
    <source>
        <dbReference type="Proteomes" id="UP000033551"/>
    </source>
</evidence>
<keyword evidence="1" id="KW-0645">Protease</keyword>
<dbReference type="AlphaFoldDB" id="A0A0F4IZE6"/>
<accession>A0A0F4IZE6</accession>
<protein>
    <recommendedName>
        <fullName evidence="6">Peptidase S8/S53 domain-containing protein</fullName>
    </recommendedName>
</protein>
<reference evidence="4 5" key="1">
    <citation type="submission" date="2015-02" db="EMBL/GenBank/DDBJ databases">
        <authorList>
            <person name="Ju K.-S."/>
            <person name="Doroghazi J.R."/>
            <person name="Metcalf W."/>
        </authorList>
    </citation>
    <scope>NUCLEOTIDE SEQUENCE [LARGE SCALE GENOMIC DNA]</scope>
    <source>
        <strain evidence="4 5">NRRL ISP-5550</strain>
    </source>
</reference>
<organism evidence="4 5">
    <name type="scientific">Streptomyces katrae</name>
    <dbReference type="NCBI Taxonomy" id="68223"/>
    <lineage>
        <taxon>Bacteria</taxon>
        <taxon>Bacillati</taxon>
        <taxon>Actinomycetota</taxon>
        <taxon>Actinomycetes</taxon>
        <taxon>Kitasatosporales</taxon>
        <taxon>Streptomycetaceae</taxon>
        <taxon>Streptomyces</taxon>
    </lineage>
</organism>
<dbReference type="PANTHER" id="PTHR14218:SF15">
    <property type="entry name" value="TRIPEPTIDYL-PEPTIDASE 1"/>
    <property type="match status" value="1"/>
</dbReference>
<evidence type="ECO:0000256" key="3">
    <source>
        <dbReference type="ARBA" id="ARBA00022825"/>
    </source>
</evidence>
<evidence type="ECO:0000313" key="4">
    <source>
        <dbReference type="EMBL" id="KJY27387.1"/>
    </source>
</evidence>
<comment type="caution">
    <text evidence="4">The sequence shown here is derived from an EMBL/GenBank/DDBJ whole genome shotgun (WGS) entry which is preliminary data.</text>
</comment>
<dbReference type="GO" id="GO:0004252">
    <property type="term" value="F:serine-type endopeptidase activity"/>
    <property type="evidence" value="ECO:0007669"/>
    <property type="project" value="InterPro"/>
</dbReference>
<dbReference type="Gene3D" id="3.40.50.200">
    <property type="entry name" value="Peptidase S8/S53 domain"/>
    <property type="match status" value="2"/>
</dbReference>
<dbReference type="SUPFAM" id="SSF52743">
    <property type="entry name" value="Subtilisin-like"/>
    <property type="match status" value="1"/>
</dbReference>
<name>A0A0F4IZE6_9ACTN</name>
<sequence length="237" mass="24987">MTATAPGHGSAVPHTAARPAVAGHPLVRAVGSPLSIEECRAKWKIACYTPLQYREAYDLNPLYRAGITGKGRTIVIVDSFGSPTVQHDLDVYSRQFGIPSTQVQVVKSARRGTPDISMAAAVDGGAWIYSSYDPSATGWDVSGGTSESSPLFSGIVALADQAAGRRLGDIHEALYRLYGRSAYDRSTGIVDVNDGTDNSYQGVTGYAAVNGYDMATGVGTLDAARFVPALAREGRRG</sequence>